<gene>
    <name evidence="1" type="ORF">HW561_18490</name>
</gene>
<dbReference type="PANTHER" id="PTHR38436:SF1">
    <property type="entry name" value="ESTER CYCLASE"/>
    <property type="match status" value="1"/>
</dbReference>
<dbReference type="Proteomes" id="UP000630805">
    <property type="component" value="Unassembled WGS sequence"/>
</dbReference>
<evidence type="ECO:0000313" key="1">
    <source>
        <dbReference type="EMBL" id="NVO57792.1"/>
    </source>
</evidence>
<dbReference type="InterPro" id="IPR032710">
    <property type="entry name" value="NTF2-like_dom_sf"/>
</dbReference>
<dbReference type="InterPro" id="IPR009959">
    <property type="entry name" value="Cyclase_SnoaL-like"/>
</dbReference>
<name>A0ABX2PUD9_9RHOB</name>
<sequence>MTYAEKWKDFPDYIIGITKEIWEGRGTETLNRYYAPDIPVRTPMGISRGNQGVIAATMATCHEFPDRQLLAEDVIWSESEEHGHLSSHRLLTTATHLQDGQFGKASGKKWTVRVIADCAAKGETIYDEWLVRDYGGLVRQLGLEPEEYTRDLIAAEGGPELATAPFTPEIDLDGGYHGSGNDNEWGAGYADTLTRIMNKDFNHILVDYDRAVIGEYASGKQAIGREAACQFWVGLRSSFPNAQFKIHHQIGMDGGMMSPRAAIRWSLDGTHDGWGAFGRPTGAKVHVMGMSHAEFGPWGLRREFSLYDEVAIWKQILLQTGDT</sequence>
<dbReference type="RefSeq" id="WP_176866854.1">
    <property type="nucleotide sequence ID" value="NZ_JABXWT010000014.1"/>
</dbReference>
<dbReference type="Pfam" id="PF07366">
    <property type="entry name" value="SnoaL"/>
    <property type="match status" value="2"/>
</dbReference>
<dbReference type="SUPFAM" id="SSF54427">
    <property type="entry name" value="NTF2-like"/>
    <property type="match status" value="2"/>
</dbReference>
<dbReference type="PANTHER" id="PTHR38436">
    <property type="entry name" value="POLYKETIDE CYCLASE SNOAL-LIKE DOMAIN"/>
    <property type="match status" value="1"/>
</dbReference>
<organism evidence="1 2">
    <name type="scientific">Ruegeria haliotis</name>
    <dbReference type="NCBI Taxonomy" id="2747601"/>
    <lineage>
        <taxon>Bacteria</taxon>
        <taxon>Pseudomonadati</taxon>
        <taxon>Pseudomonadota</taxon>
        <taxon>Alphaproteobacteria</taxon>
        <taxon>Rhodobacterales</taxon>
        <taxon>Roseobacteraceae</taxon>
        <taxon>Ruegeria</taxon>
    </lineage>
</organism>
<reference evidence="1 2" key="1">
    <citation type="submission" date="2020-06" db="EMBL/GenBank/DDBJ databases">
        <authorList>
            <person name="Cao W.R."/>
        </authorList>
    </citation>
    <scope>NUCLEOTIDE SEQUENCE [LARGE SCALE GENOMIC DNA]</scope>
    <source>
        <strain evidence="1 2">B1Z28</strain>
    </source>
</reference>
<protein>
    <submittedName>
        <fullName evidence="1">Ester cyclase</fullName>
    </submittedName>
</protein>
<evidence type="ECO:0000313" key="2">
    <source>
        <dbReference type="Proteomes" id="UP000630805"/>
    </source>
</evidence>
<dbReference type="Gene3D" id="3.10.450.50">
    <property type="match status" value="2"/>
</dbReference>
<dbReference type="EMBL" id="JABXWT010000014">
    <property type="protein sequence ID" value="NVO57792.1"/>
    <property type="molecule type" value="Genomic_DNA"/>
</dbReference>
<proteinExistence type="predicted"/>
<keyword evidence="2" id="KW-1185">Reference proteome</keyword>
<comment type="caution">
    <text evidence="1">The sequence shown here is derived from an EMBL/GenBank/DDBJ whole genome shotgun (WGS) entry which is preliminary data.</text>
</comment>
<accession>A0ABX2PUD9</accession>